<proteinExistence type="predicted"/>
<dbReference type="SUPFAM" id="SSF52172">
    <property type="entry name" value="CheY-like"/>
    <property type="match status" value="1"/>
</dbReference>
<dbReference type="PROSITE" id="PS50883">
    <property type="entry name" value="EAL"/>
    <property type="match status" value="1"/>
</dbReference>
<dbReference type="Pfam" id="PF00072">
    <property type="entry name" value="Response_reg"/>
    <property type="match status" value="1"/>
</dbReference>
<dbReference type="InterPro" id="IPR001633">
    <property type="entry name" value="EAL_dom"/>
</dbReference>
<comment type="caution">
    <text evidence="4">The sequence shown here is derived from an EMBL/GenBank/DDBJ whole genome shotgun (WGS) entry which is preliminary data.</text>
</comment>
<dbReference type="SMART" id="SM00052">
    <property type="entry name" value="EAL"/>
    <property type="match status" value="1"/>
</dbReference>
<dbReference type="Gene3D" id="3.40.50.2300">
    <property type="match status" value="1"/>
</dbReference>
<dbReference type="InterPro" id="IPR035919">
    <property type="entry name" value="EAL_sf"/>
</dbReference>
<accession>A0A6N9HQG0</accession>
<gene>
    <name evidence="4" type="ORF">GTP41_26610</name>
</gene>
<keyword evidence="1" id="KW-0597">Phosphoprotein</keyword>
<reference evidence="4 5" key="1">
    <citation type="submission" date="2019-12" db="EMBL/GenBank/DDBJ databases">
        <title>Novel species isolated from a subtropical stream in China.</title>
        <authorList>
            <person name="Lu H."/>
        </authorList>
    </citation>
    <scope>NUCLEOTIDE SEQUENCE [LARGE SCALE GENOMIC DNA]</scope>
    <source>
        <strain evidence="4 5">DS3</strain>
    </source>
</reference>
<name>A0A6N9HQG0_9BURK</name>
<evidence type="ECO:0000259" key="3">
    <source>
        <dbReference type="PROSITE" id="PS50883"/>
    </source>
</evidence>
<dbReference type="Proteomes" id="UP000448575">
    <property type="component" value="Unassembled WGS sequence"/>
</dbReference>
<evidence type="ECO:0000256" key="1">
    <source>
        <dbReference type="PROSITE-ProRule" id="PRU00169"/>
    </source>
</evidence>
<sequence>MKDFSASTALIVEDSTVQREHVIGLLRQIGFGQVLSANDGINALRTLEQHGMPVDLVLTDLDMPGMDGVELIQQLAKRRLAANLIAASANQPRLQEAARSLPGDCAMRLLATIAKPVRLEALQALLNTAPMLALADLEQADAAGGASAADIEQALAEGQFFPLYAPRVALDSGRLLGIAVQGRWRHPQRGLLDSAAILPALAGDTELAGSVVLALVRQAAADLRGWQEMGLASIKLSLPLPAELLDDLGELGRLVAGIQSQELKPASVSWEISEAVVAACKADALHNIGRISLRGYGIGAVHCGRYEARTRDFACFPLSDITIDPLFVHEAAQRSHRRPLLEGLLAMAGKLGVPVCADGIEKLEDWTLMRELGCSAGQGPLVGEPMPAGQFVAWFKENRERLRNCASTRLSDVAPPAAGAA</sequence>
<dbReference type="AlphaFoldDB" id="A0A6N9HQG0"/>
<evidence type="ECO:0000259" key="2">
    <source>
        <dbReference type="PROSITE" id="PS50110"/>
    </source>
</evidence>
<protein>
    <submittedName>
        <fullName evidence="4">EAL domain-containing protein</fullName>
    </submittedName>
</protein>
<feature type="domain" description="EAL" evidence="3">
    <location>
        <begin position="144"/>
        <end position="399"/>
    </location>
</feature>
<keyword evidence="5" id="KW-1185">Reference proteome</keyword>
<feature type="domain" description="Response regulatory" evidence="2">
    <location>
        <begin position="8"/>
        <end position="130"/>
    </location>
</feature>
<dbReference type="PANTHER" id="PTHR33121">
    <property type="entry name" value="CYCLIC DI-GMP PHOSPHODIESTERASE PDEF"/>
    <property type="match status" value="1"/>
</dbReference>
<dbReference type="InterPro" id="IPR001789">
    <property type="entry name" value="Sig_transdc_resp-reg_receiver"/>
</dbReference>
<dbReference type="SUPFAM" id="SSF141868">
    <property type="entry name" value="EAL domain-like"/>
    <property type="match status" value="1"/>
</dbReference>
<dbReference type="PROSITE" id="PS50110">
    <property type="entry name" value="RESPONSE_REGULATORY"/>
    <property type="match status" value="1"/>
</dbReference>
<dbReference type="InterPro" id="IPR050706">
    <property type="entry name" value="Cyclic-di-GMP_PDE-like"/>
</dbReference>
<organism evidence="4 5">
    <name type="scientific">Pseudoduganella guangdongensis</name>
    <dbReference type="NCBI Taxonomy" id="2692179"/>
    <lineage>
        <taxon>Bacteria</taxon>
        <taxon>Pseudomonadati</taxon>
        <taxon>Pseudomonadota</taxon>
        <taxon>Betaproteobacteria</taxon>
        <taxon>Burkholderiales</taxon>
        <taxon>Oxalobacteraceae</taxon>
        <taxon>Telluria group</taxon>
        <taxon>Pseudoduganella</taxon>
    </lineage>
</organism>
<dbReference type="Pfam" id="PF00563">
    <property type="entry name" value="EAL"/>
    <property type="match status" value="1"/>
</dbReference>
<dbReference type="GO" id="GO:0071111">
    <property type="term" value="F:cyclic-guanylate-specific phosphodiesterase activity"/>
    <property type="evidence" value="ECO:0007669"/>
    <property type="project" value="InterPro"/>
</dbReference>
<dbReference type="PANTHER" id="PTHR33121:SF79">
    <property type="entry name" value="CYCLIC DI-GMP PHOSPHODIESTERASE PDED-RELATED"/>
    <property type="match status" value="1"/>
</dbReference>
<dbReference type="EMBL" id="WWCJ01000037">
    <property type="protein sequence ID" value="MYN05666.1"/>
    <property type="molecule type" value="Genomic_DNA"/>
</dbReference>
<dbReference type="GO" id="GO:0000160">
    <property type="term" value="P:phosphorelay signal transduction system"/>
    <property type="evidence" value="ECO:0007669"/>
    <property type="project" value="InterPro"/>
</dbReference>
<dbReference type="Gene3D" id="3.20.20.450">
    <property type="entry name" value="EAL domain"/>
    <property type="match status" value="1"/>
</dbReference>
<evidence type="ECO:0000313" key="5">
    <source>
        <dbReference type="Proteomes" id="UP000448575"/>
    </source>
</evidence>
<feature type="modified residue" description="4-aspartylphosphate" evidence="1">
    <location>
        <position position="60"/>
    </location>
</feature>
<dbReference type="SMART" id="SM00448">
    <property type="entry name" value="REC"/>
    <property type="match status" value="1"/>
</dbReference>
<dbReference type="RefSeq" id="WP_161028605.1">
    <property type="nucleotide sequence ID" value="NZ_WWCJ01000037.1"/>
</dbReference>
<dbReference type="CDD" id="cd01948">
    <property type="entry name" value="EAL"/>
    <property type="match status" value="1"/>
</dbReference>
<dbReference type="InterPro" id="IPR011006">
    <property type="entry name" value="CheY-like_superfamily"/>
</dbReference>
<evidence type="ECO:0000313" key="4">
    <source>
        <dbReference type="EMBL" id="MYN05666.1"/>
    </source>
</evidence>